<keyword evidence="4" id="KW-1185">Reference proteome</keyword>
<dbReference type="PROSITE" id="PS50943">
    <property type="entry name" value="HTH_CROC1"/>
    <property type="match status" value="1"/>
</dbReference>
<dbReference type="PANTHER" id="PTHR46558">
    <property type="entry name" value="TRACRIPTIONAL REGULATORY PROTEIN-RELATED-RELATED"/>
    <property type="match status" value="1"/>
</dbReference>
<evidence type="ECO:0000313" key="4">
    <source>
        <dbReference type="Proteomes" id="UP000515981"/>
    </source>
</evidence>
<dbReference type="PANTHER" id="PTHR46558:SF4">
    <property type="entry name" value="DNA-BIDING PHAGE PROTEIN"/>
    <property type="match status" value="1"/>
</dbReference>
<dbReference type="RefSeq" id="WP_249326578.1">
    <property type="nucleotide sequence ID" value="NZ_CP060633.1"/>
</dbReference>
<dbReference type="KEGG" id="ssun:H9Q77_03785"/>
<dbReference type="Pfam" id="PF01381">
    <property type="entry name" value="HTH_3"/>
    <property type="match status" value="1"/>
</dbReference>
<name>A0A7G9FXI7_9FIRM</name>
<evidence type="ECO:0000313" key="3">
    <source>
        <dbReference type="EMBL" id="QNM03269.1"/>
    </source>
</evidence>
<evidence type="ECO:0000256" key="1">
    <source>
        <dbReference type="ARBA" id="ARBA00023125"/>
    </source>
</evidence>
<dbReference type="CDD" id="cd00093">
    <property type="entry name" value="HTH_XRE"/>
    <property type="match status" value="1"/>
</dbReference>
<dbReference type="InterPro" id="IPR001387">
    <property type="entry name" value="Cro/C1-type_HTH"/>
</dbReference>
<proteinExistence type="predicted"/>
<keyword evidence="1" id="KW-0238">DNA-binding</keyword>
<sequence>MYAMEFAQVGENIQHLLDERGMTQQNLAEALGISKQVVNKIIKGNKAINVKEIAEIAQILGVSADDLLMVRDTNTAPDSLSFMGTVQDEDTLQKINRIREAIDEIHMLEGVLHDK</sequence>
<feature type="domain" description="HTH cro/C1-type" evidence="2">
    <location>
        <begin position="13"/>
        <end position="67"/>
    </location>
</feature>
<dbReference type="InterPro" id="IPR010982">
    <property type="entry name" value="Lambda_DNA-bd_dom_sf"/>
</dbReference>
<dbReference type="GO" id="GO:0003677">
    <property type="term" value="F:DNA binding"/>
    <property type="evidence" value="ECO:0007669"/>
    <property type="project" value="UniProtKB-KW"/>
</dbReference>
<gene>
    <name evidence="3" type="ORF">H9Q77_03785</name>
</gene>
<accession>A0A7G9FXI7</accession>
<dbReference type="AlphaFoldDB" id="A0A7G9FXI7"/>
<evidence type="ECO:0000259" key="2">
    <source>
        <dbReference type="PROSITE" id="PS50943"/>
    </source>
</evidence>
<dbReference type="Proteomes" id="UP000515981">
    <property type="component" value="Chromosome"/>
</dbReference>
<dbReference type="EMBL" id="CP060633">
    <property type="protein sequence ID" value="QNM03269.1"/>
    <property type="molecule type" value="Genomic_DNA"/>
</dbReference>
<dbReference type="SMART" id="SM00530">
    <property type="entry name" value="HTH_XRE"/>
    <property type="match status" value="1"/>
</dbReference>
<protein>
    <submittedName>
        <fullName evidence="3">Helix-turn-helix transcriptional regulator</fullName>
    </submittedName>
</protein>
<reference evidence="3 4" key="1">
    <citation type="submission" date="2020-08" db="EMBL/GenBank/DDBJ databases">
        <authorList>
            <person name="Liu C."/>
            <person name="Sun Q."/>
        </authorList>
    </citation>
    <scope>NUCLEOTIDE SEQUENCE [LARGE SCALE GENOMIC DNA]</scope>
    <source>
        <strain evidence="3 4">NSJ-8</strain>
    </source>
</reference>
<organism evidence="3 4">
    <name type="scientific">Simiaoa sunii</name>
    <dbReference type="NCBI Taxonomy" id="2763672"/>
    <lineage>
        <taxon>Bacteria</taxon>
        <taxon>Bacillati</taxon>
        <taxon>Bacillota</taxon>
        <taxon>Clostridia</taxon>
        <taxon>Lachnospirales</taxon>
        <taxon>Lachnospiraceae</taxon>
        <taxon>Simiaoa</taxon>
    </lineage>
</organism>
<dbReference type="SUPFAM" id="SSF47413">
    <property type="entry name" value="lambda repressor-like DNA-binding domains"/>
    <property type="match status" value="1"/>
</dbReference>
<dbReference type="Gene3D" id="1.10.260.40">
    <property type="entry name" value="lambda repressor-like DNA-binding domains"/>
    <property type="match status" value="1"/>
</dbReference>